<dbReference type="Gene3D" id="6.20.110.10">
    <property type="match status" value="1"/>
</dbReference>
<dbReference type="InterPro" id="IPR010572">
    <property type="entry name" value="Tail_dom"/>
</dbReference>
<dbReference type="NCBIfam" id="TIGR01665">
    <property type="entry name" value="put_anti_recept"/>
    <property type="match status" value="1"/>
</dbReference>
<reference evidence="3 4" key="1">
    <citation type="submission" date="2018-06" db="EMBL/GenBank/DDBJ databases">
        <title>Genomic Encyclopedia of Type Strains, Phase IV (KMG-IV): sequencing the most valuable type-strain genomes for metagenomic binning, comparative biology and taxonomic classification.</title>
        <authorList>
            <person name="Goeker M."/>
        </authorList>
    </citation>
    <scope>NUCLEOTIDE SEQUENCE [LARGE SCALE GENOMIC DNA]</scope>
    <source>
        <strain evidence="3 4">DSM 5</strain>
    </source>
</reference>
<comment type="caution">
    <text evidence="3">The sequence shown here is derived from an EMBL/GenBank/DDBJ whole genome shotgun (WGS) entry which is preliminary data.</text>
</comment>
<dbReference type="InterPro" id="IPR007119">
    <property type="entry name" value="Phage_tail_spike_N"/>
</dbReference>
<feature type="domain" description="Prophage endopeptidase tail N-terminal" evidence="2">
    <location>
        <begin position="9"/>
        <end position="77"/>
    </location>
</feature>
<dbReference type="Proteomes" id="UP000248646">
    <property type="component" value="Unassembled WGS sequence"/>
</dbReference>
<dbReference type="InterPro" id="IPR044051">
    <property type="entry name" value="Prophage_tail_N"/>
</dbReference>
<evidence type="ECO:0000313" key="3">
    <source>
        <dbReference type="EMBL" id="PZX07889.1"/>
    </source>
</evidence>
<feature type="domain" description="Tail spike" evidence="1">
    <location>
        <begin position="101"/>
        <end position="339"/>
    </location>
</feature>
<dbReference type="Gene3D" id="3.55.50.40">
    <property type="match status" value="1"/>
</dbReference>
<evidence type="ECO:0000259" key="2">
    <source>
        <dbReference type="Pfam" id="PF18994"/>
    </source>
</evidence>
<dbReference type="AlphaFoldDB" id="A0A2W7NBQ6"/>
<dbReference type="RefSeq" id="WP_111438503.1">
    <property type="nucleotide sequence ID" value="NZ_QKZI01000001.1"/>
</dbReference>
<dbReference type="Pfam" id="PF18994">
    <property type="entry name" value="Prophage_tailD1"/>
    <property type="match status" value="1"/>
</dbReference>
<keyword evidence="4" id="KW-1185">Reference proteome</keyword>
<dbReference type="Pfam" id="PF06605">
    <property type="entry name" value="Prophage_tail"/>
    <property type="match status" value="1"/>
</dbReference>
<accession>A0A2W7NBQ6</accession>
<dbReference type="OrthoDB" id="2311165at2"/>
<sequence length="634" mass="70488">MSEIIVQSLAGEQEVLSDFQSLLRTRKVNGEKTVSLLAFPSKRNIHSMKYLTNECSIFFNEEEYVIKNTDQKSIGHLYSKSADGIAKFYVDLINSQQPLIHNGSMTFENYMAFVFTGTPYNFVIMDFAYAEAYENLGNDNRLALFQKGLERYNREFELIGNTVYLKKKIGNDTDFMFGFGHNINAIDIHCDSTNLATRILGRGASTSPEETPENEKVYITAEYISPKSAVWGVIDSPSLTDERYTSKETLSEAMQEKLMDEPEFSLTIDFQDLRAAGYPYTVPNEGDRVFVIHEGMDNLEIETRIVEINEQFEWVKGELVPVYTNVTLANYQKKFAENMFDAIQKQLSDIVNSDGVIKYSVVDEAIRLATQALQSAQTELEFENGIIARDKTNPNNLVLFNAAGVGVSVSGGQTFEAAITALGVIAERIFGKLLIGEQLYIESDSGVITIKDNKFTVRDASNTEKVVLGEVATGEYGVYVAKGAITIERPDGYAIINNGMSVYDVNIQGSSPTFTSPSVSVENWYFKTNSTTSSDCDFFSYEHKARYLKLRLAYKTQAPGGSATVTIERGTVALGNIEVLATITTTSSTEELYATITVDLGVPTGAVGTFYLRLKTNEVAHAAYARVNRKWLEG</sequence>
<organism evidence="3 4">
    <name type="scientific">Psychrobacillus insolitus</name>
    <dbReference type="NCBI Taxonomy" id="1461"/>
    <lineage>
        <taxon>Bacteria</taxon>
        <taxon>Bacillati</taxon>
        <taxon>Bacillota</taxon>
        <taxon>Bacilli</taxon>
        <taxon>Bacillales</taxon>
        <taxon>Bacillaceae</taxon>
        <taxon>Psychrobacillus</taxon>
    </lineage>
</organism>
<dbReference type="EMBL" id="QKZI01000001">
    <property type="protein sequence ID" value="PZX07889.1"/>
    <property type="molecule type" value="Genomic_DNA"/>
</dbReference>
<gene>
    <name evidence="3" type="ORF">C7437_1011011</name>
</gene>
<evidence type="ECO:0000313" key="4">
    <source>
        <dbReference type="Proteomes" id="UP000248646"/>
    </source>
</evidence>
<name>A0A2W7NBQ6_9BACI</name>
<protein>
    <submittedName>
        <fullName evidence="3">Phage minor structural protein</fullName>
    </submittedName>
</protein>
<proteinExistence type="predicted"/>
<evidence type="ECO:0000259" key="1">
    <source>
        <dbReference type="Pfam" id="PF06605"/>
    </source>
</evidence>